<dbReference type="Pfam" id="PF01656">
    <property type="entry name" value="CbiA"/>
    <property type="match status" value="1"/>
</dbReference>
<proteinExistence type="predicted"/>
<keyword evidence="2" id="KW-1185">Reference proteome</keyword>
<dbReference type="CDD" id="cd02038">
    <property type="entry name" value="FlhG-like"/>
    <property type="match status" value="1"/>
</dbReference>
<dbReference type="GO" id="GO:0005524">
    <property type="term" value="F:ATP binding"/>
    <property type="evidence" value="ECO:0007669"/>
    <property type="project" value="TreeGrafter"/>
</dbReference>
<dbReference type="InterPro" id="IPR002586">
    <property type="entry name" value="CobQ/CobB/MinD/ParA_Nub-bd_dom"/>
</dbReference>
<accession>A0A143DF41</accession>
<dbReference type="STRING" id="1549855.AY555_09380"/>
<dbReference type="AlphaFoldDB" id="A0A143DF41"/>
<dbReference type="InterPro" id="IPR027417">
    <property type="entry name" value="P-loop_NTPase"/>
</dbReference>
<dbReference type="Gene3D" id="3.40.50.300">
    <property type="entry name" value="P-loop containing nucleotide triphosphate hydrolases"/>
    <property type="match status" value="1"/>
</dbReference>
<dbReference type="Proteomes" id="UP000076066">
    <property type="component" value="Chromosome"/>
</dbReference>
<name>A0A143DF41_9PROT</name>
<sequence>MTLQTDYGQAPVLAPSAPGRHSSNIIAIASGKGGVGKTWFSITLSHAFAMRKRKTLLFDGDLGLANVDIQLGLMPRYDLASVITGRVTLNQAFTPYQSGGFDVLAGRSGSGSLANIPLSRLQVLAEDLELAAPAYHKVIIDLGAGVEKSIRQLSRAAGTILVITSDEPTSLTDAYAFIKVTTMERPNADIRVVINAANSVREGERTYATLRKACEGFLKISPPLVGIVRRDMRVRDAIRNQTSILLRSPGADAAVDVEAIADRLLAG</sequence>
<dbReference type="GO" id="GO:0009898">
    <property type="term" value="C:cytoplasmic side of plasma membrane"/>
    <property type="evidence" value="ECO:0007669"/>
    <property type="project" value="TreeGrafter"/>
</dbReference>
<dbReference type="OrthoDB" id="9816297at2"/>
<evidence type="ECO:0000313" key="1">
    <source>
        <dbReference type="EMBL" id="AMW35355.1"/>
    </source>
</evidence>
<dbReference type="PANTHER" id="PTHR43384">
    <property type="entry name" value="SEPTUM SITE-DETERMINING PROTEIN MIND HOMOLOG, CHLOROPLASTIC-RELATED"/>
    <property type="match status" value="1"/>
</dbReference>
<dbReference type="SUPFAM" id="SSF52540">
    <property type="entry name" value="P-loop containing nucleoside triphosphate hydrolases"/>
    <property type="match status" value="1"/>
</dbReference>
<dbReference type="InterPro" id="IPR033875">
    <property type="entry name" value="FlhG"/>
</dbReference>
<dbReference type="GO" id="GO:0051782">
    <property type="term" value="P:negative regulation of cell division"/>
    <property type="evidence" value="ECO:0007669"/>
    <property type="project" value="TreeGrafter"/>
</dbReference>
<gene>
    <name evidence="1" type="ORF">AY555_09380</name>
</gene>
<dbReference type="KEGG" id="hjo:AY555_09380"/>
<dbReference type="PANTHER" id="PTHR43384:SF4">
    <property type="entry name" value="CELLULOSE BIOSYNTHESIS PROTEIN BCSQ-RELATED"/>
    <property type="match status" value="1"/>
</dbReference>
<dbReference type="InterPro" id="IPR050625">
    <property type="entry name" value="ParA/MinD_ATPase"/>
</dbReference>
<evidence type="ECO:0000313" key="2">
    <source>
        <dbReference type="Proteomes" id="UP000076066"/>
    </source>
</evidence>
<dbReference type="InterPro" id="IPR025501">
    <property type="entry name" value="MinD_FleN"/>
</dbReference>
<dbReference type="GeneID" id="53317363"/>
<reference evidence="1 2" key="1">
    <citation type="submission" date="2016-02" db="EMBL/GenBank/DDBJ databases">
        <title>Complete Genome of H5569, the type strain of the newly described species Haematospirillium jordaniae.</title>
        <authorList>
            <person name="Nicholson A.C."/>
            <person name="Humrighouse B.W."/>
            <person name="Loparov V."/>
            <person name="McQuiston J.R."/>
        </authorList>
    </citation>
    <scope>NUCLEOTIDE SEQUENCE [LARGE SCALE GENOMIC DNA]</scope>
    <source>
        <strain evidence="1 2">H5569</strain>
    </source>
</reference>
<organism evidence="1 2">
    <name type="scientific">Haematospirillum jordaniae</name>
    <dbReference type="NCBI Taxonomy" id="1549855"/>
    <lineage>
        <taxon>Bacteria</taxon>
        <taxon>Pseudomonadati</taxon>
        <taxon>Pseudomonadota</taxon>
        <taxon>Alphaproteobacteria</taxon>
        <taxon>Rhodospirillales</taxon>
        <taxon>Novispirillaceae</taxon>
        <taxon>Haematospirillum</taxon>
    </lineage>
</organism>
<dbReference type="EMBL" id="CP014525">
    <property type="protein sequence ID" value="AMW35355.1"/>
    <property type="molecule type" value="Genomic_DNA"/>
</dbReference>
<dbReference type="RefSeq" id="WP_066136004.1">
    <property type="nucleotide sequence ID" value="NZ_CP014525.1"/>
</dbReference>
<dbReference type="GO" id="GO:0016887">
    <property type="term" value="F:ATP hydrolysis activity"/>
    <property type="evidence" value="ECO:0007669"/>
    <property type="project" value="TreeGrafter"/>
</dbReference>
<dbReference type="PIRSF" id="PIRSF003092">
    <property type="entry name" value="MinD"/>
    <property type="match status" value="1"/>
</dbReference>
<dbReference type="GO" id="GO:0005829">
    <property type="term" value="C:cytosol"/>
    <property type="evidence" value="ECO:0007669"/>
    <property type="project" value="TreeGrafter"/>
</dbReference>
<protein>
    <submittedName>
        <fullName evidence="1">Cobyrinic acid a,c-diamide synthase</fullName>
    </submittedName>
</protein>